<keyword evidence="2 9" id="KW-0328">Glycosyltransferase</keyword>
<dbReference type="Pfam" id="PF00535">
    <property type="entry name" value="Glycos_transf_2"/>
    <property type="match status" value="1"/>
</dbReference>
<feature type="domain" description="Glycosyltransferase 2-like" evidence="8">
    <location>
        <begin position="9"/>
        <end position="158"/>
    </location>
</feature>
<keyword evidence="1" id="KW-1003">Cell membrane</keyword>
<keyword evidence="10" id="KW-1185">Reference proteome</keyword>
<dbReference type="Gene3D" id="3.90.550.10">
    <property type="entry name" value="Spore Coat Polysaccharide Biosynthesis Protein SpsA, Chain A"/>
    <property type="match status" value="1"/>
</dbReference>
<evidence type="ECO:0000259" key="8">
    <source>
        <dbReference type="Pfam" id="PF00535"/>
    </source>
</evidence>
<evidence type="ECO:0000313" key="10">
    <source>
        <dbReference type="Proteomes" id="UP000253324"/>
    </source>
</evidence>
<evidence type="ECO:0000256" key="7">
    <source>
        <dbReference type="ARBA" id="ARBA00023136"/>
    </source>
</evidence>
<dbReference type="PANTHER" id="PTHR48090:SF3">
    <property type="entry name" value="UNDECAPRENYL-PHOSPHATE 4-DEOXY-4-FORMAMIDO-L-ARABINOSE TRANSFERASE"/>
    <property type="match status" value="1"/>
</dbReference>
<dbReference type="InterPro" id="IPR050256">
    <property type="entry name" value="Glycosyltransferase_2"/>
</dbReference>
<evidence type="ECO:0000256" key="6">
    <source>
        <dbReference type="ARBA" id="ARBA00022989"/>
    </source>
</evidence>
<proteinExistence type="predicted"/>
<comment type="caution">
    <text evidence="9">The sequence shown here is derived from an EMBL/GenBank/DDBJ whole genome shotgun (WGS) entry which is preliminary data.</text>
</comment>
<keyword evidence="3 9" id="KW-0808">Transferase</keyword>
<dbReference type="SUPFAM" id="SSF53448">
    <property type="entry name" value="Nucleotide-diphospho-sugar transferases"/>
    <property type="match status" value="1"/>
</dbReference>
<dbReference type="CDD" id="cd04179">
    <property type="entry name" value="DPM_DPG-synthase_like"/>
    <property type="match status" value="1"/>
</dbReference>
<dbReference type="GO" id="GO:0005886">
    <property type="term" value="C:plasma membrane"/>
    <property type="evidence" value="ECO:0007669"/>
    <property type="project" value="TreeGrafter"/>
</dbReference>
<dbReference type="InterPro" id="IPR029044">
    <property type="entry name" value="Nucleotide-diphossugar_trans"/>
</dbReference>
<dbReference type="EMBL" id="QPJM01000014">
    <property type="protein sequence ID" value="RCW80322.1"/>
    <property type="molecule type" value="Genomic_DNA"/>
</dbReference>
<sequence>MVLNMTDLTIVIPCYNESGNIGNLVREINTALLSGPSYEIIVVDDGSADGSAQEAAAAGDHIRVLCHKKRTGKSRALISGFRAAQGRWIATLDGDGQNDPMDIARLWPRLERASPALFAGVRKRRNDGIVKLLTSRSANFVRKRLLKDDCRDAGCGFKILPAVVAQSLPYFDNMHRFIPALSQRAGLPVIEVDVEDRPRLAGVSKYGFFDRAAVAFLDTVGVFWLIRRYSDPVSVTEMNSAGS</sequence>
<dbReference type="PANTHER" id="PTHR48090">
    <property type="entry name" value="UNDECAPRENYL-PHOSPHATE 4-DEOXY-4-FORMAMIDO-L-ARABINOSE TRANSFERASE-RELATED"/>
    <property type="match status" value="1"/>
</dbReference>
<keyword evidence="6" id="KW-1133">Transmembrane helix</keyword>
<evidence type="ECO:0000256" key="5">
    <source>
        <dbReference type="ARBA" id="ARBA00022985"/>
    </source>
</evidence>
<dbReference type="AlphaFoldDB" id="A0A368YJB6"/>
<evidence type="ECO:0000256" key="4">
    <source>
        <dbReference type="ARBA" id="ARBA00022692"/>
    </source>
</evidence>
<evidence type="ECO:0000256" key="1">
    <source>
        <dbReference type="ARBA" id="ARBA00022475"/>
    </source>
</evidence>
<protein>
    <submittedName>
        <fullName evidence="9">Dolichol-phosphate mannosyltransferase</fullName>
    </submittedName>
</protein>
<accession>A0A368YJB6</accession>
<gene>
    <name evidence="9" type="ORF">C7476_11436</name>
</gene>
<organism evidence="9 10">
    <name type="scientific">Phyllobacterium bourgognense</name>
    <dbReference type="NCBI Taxonomy" id="314236"/>
    <lineage>
        <taxon>Bacteria</taxon>
        <taxon>Pseudomonadati</taxon>
        <taxon>Pseudomonadota</taxon>
        <taxon>Alphaproteobacteria</taxon>
        <taxon>Hyphomicrobiales</taxon>
        <taxon>Phyllobacteriaceae</taxon>
        <taxon>Phyllobacterium</taxon>
    </lineage>
</organism>
<dbReference type="GO" id="GO:0099621">
    <property type="term" value="F:undecaprenyl-phosphate 4-deoxy-4-formamido-L-arabinose transferase activity"/>
    <property type="evidence" value="ECO:0007669"/>
    <property type="project" value="TreeGrafter"/>
</dbReference>
<keyword evidence="4" id="KW-0812">Transmembrane</keyword>
<name>A0A368YJB6_9HYPH</name>
<dbReference type="Proteomes" id="UP000253324">
    <property type="component" value="Unassembled WGS sequence"/>
</dbReference>
<keyword evidence="5" id="KW-0448">Lipopolysaccharide biosynthesis</keyword>
<evidence type="ECO:0000256" key="3">
    <source>
        <dbReference type="ARBA" id="ARBA00022679"/>
    </source>
</evidence>
<keyword evidence="7" id="KW-0472">Membrane</keyword>
<dbReference type="InterPro" id="IPR001173">
    <property type="entry name" value="Glyco_trans_2-like"/>
</dbReference>
<evidence type="ECO:0000256" key="2">
    <source>
        <dbReference type="ARBA" id="ARBA00022676"/>
    </source>
</evidence>
<evidence type="ECO:0000313" key="9">
    <source>
        <dbReference type="EMBL" id="RCW80322.1"/>
    </source>
</evidence>
<dbReference type="GO" id="GO:0009103">
    <property type="term" value="P:lipopolysaccharide biosynthetic process"/>
    <property type="evidence" value="ECO:0007669"/>
    <property type="project" value="UniProtKB-KW"/>
</dbReference>
<reference evidence="9 10" key="1">
    <citation type="submission" date="2018-07" db="EMBL/GenBank/DDBJ databases">
        <title>Genomic Encyclopedia of Type Strains, Phase III (KMG-III): the genomes of soil and plant-associated and newly described type strains.</title>
        <authorList>
            <person name="Whitman W."/>
        </authorList>
    </citation>
    <scope>NUCLEOTIDE SEQUENCE [LARGE SCALE GENOMIC DNA]</scope>
    <source>
        <strain evidence="9 10">31-25a</strain>
    </source>
</reference>